<sequence length="551" mass="56261">MARKFGFKAVASAATVAVAAATSAVALPLVAGGGGSVPTAVRAFTPDQLEGTFTRFIEQGNCPTTISHSSVVRPANGVINVPHQGIEMDGARCTSPGSMVVFPSTSTPTGELARLLDSNTILSNVLTQLNDAGAEYLIGWESVNRACGANTFNAPTVTVFLSEPTGINVPRVAFLRPDFRPYMIVFPTTSDDGLPCTYASRSAGSTGGGGGGAVATARPVTVVGVPSASPVPANTLDTDGDGILNINDPDDDNDGIPDGEDPRPFVPGTPTPSTAPAPPTAAPTAAPSATPPAPVAVDTDGDGIPDSDDEDDDNDGIPDDIDDEPLVAADTDGDGIANDVDNDDDNDGIDDSDDEFPLVPEASDDDDSECFPADATVELASGATVRMADLATGDAVRVSATAFSPVFMWTHKIATGTFDFLRLTTSTGSALTVTPGHYLWVNGELKAAKAVVVGDALESVATAADVTVTAVTRVSATGLYNPQTLDGNIVVDGFRASTYTMAIQPTVASALLAPLRVLFRASRGAVSVKAWEGVGGGRQWAELLPRGGVSA</sequence>
<proteinExistence type="predicted"/>
<comment type="caution">
    <text evidence="1">The sequence shown here is derived from an EMBL/GenBank/DDBJ whole genome shotgun (WGS) entry which is preliminary data.</text>
</comment>
<reference evidence="1" key="1">
    <citation type="submission" date="2019-11" db="EMBL/GenBank/DDBJ databases">
        <title>Nori genome reveals adaptations in red seaweeds to the harsh intertidal environment.</title>
        <authorList>
            <person name="Wang D."/>
            <person name="Mao Y."/>
        </authorList>
    </citation>
    <scope>NUCLEOTIDE SEQUENCE</scope>
    <source>
        <tissue evidence="1">Gametophyte</tissue>
    </source>
</reference>
<keyword evidence="2" id="KW-1185">Reference proteome</keyword>
<organism evidence="1 2">
    <name type="scientific">Pyropia yezoensis</name>
    <name type="common">Susabi-nori</name>
    <name type="synonym">Porphyra yezoensis</name>
    <dbReference type="NCBI Taxonomy" id="2788"/>
    <lineage>
        <taxon>Eukaryota</taxon>
        <taxon>Rhodophyta</taxon>
        <taxon>Bangiophyceae</taxon>
        <taxon>Bangiales</taxon>
        <taxon>Bangiaceae</taxon>
        <taxon>Pyropia</taxon>
    </lineage>
</organism>
<gene>
    <name evidence="1" type="ORF">I4F81_010812</name>
</gene>
<name>A0ACC3CES6_PYRYE</name>
<dbReference type="EMBL" id="CM020620">
    <property type="protein sequence ID" value="KAK1868323.1"/>
    <property type="molecule type" value="Genomic_DNA"/>
</dbReference>
<evidence type="ECO:0000313" key="2">
    <source>
        <dbReference type="Proteomes" id="UP000798662"/>
    </source>
</evidence>
<accession>A0ACC3CES6</accession>
<evidence type="ECO:0000313" key="1">
    <source>
        <dbReference type="EMBL" id="KAK1868323.1"/>
    </source>
</evidence>
<dbReference type="Proteomes" id="UP000798662">
    <property type="component" value="Chromosome 3"/>
</dbReference>
<protein>
    <submittedName>
        <fullName evidence="1">Uncharacterized protein</fullName>
    </submittedName>
</protein>